<organism evidence="7 8">
    <name type="scientific">Clavelina lepadiformis</name>
    <name type="common">Light-bulb sea squirt</name>
    <name type="synonym">Ascidia lepadiformis</name>
    <dbReference type="NCBI Taxonomy" id="159417"/>
    <lineage>
        <taxon>Eukaryota</taxon>
        <taxon>Metazoa</taxon>
        <taxon>Chordata</taxon>
        <taxon>Tunicata</taxon>
        <taxon>Ascidiacea</taxon>
        <taxon>Aplousobranchia</taxon>
        <taxon>Clavelinidae</taxon>
        <taxon>Clavelina</taxon>
    </lineage>
</organism>
<comment type="caution">
    <text evidence="7">The sequence shown here is derived from an EMBL/GenBank/DDBJ whole genome shotgun (WGS) entry which is preliminary data.</text>
</comment>
<keyword evidence="2 6" id="KW-0285">Flavoprotein</keyword>
<dbReference type="Pfam" id="PF00743">
    <property type="entry name" value="FMO-like"/>
    <property type="match status" value="1"/>
</dbReference>
<dbReference type="PIRSF" id="PIRSF000332">
    <property type="entry name" value="FMO"/>
    <property type="match status" value="1"/>
</dbReference>
<evidence type="ECO:0000256" key="6">
    <source>
        <dbReference type="RuleBase" id="RU361177"/>
    </source>
</evidence>
<dbReference type="InterPro" id="IPR036188">
    <property type="entry name" value="FAD/NAD-bd_sf"/>
</dbReference>
<evidence type="ECO:0000256" key="1">
    <source>
        <dbReference type="ARBA" id="ARBA00009183"/>
    </source>
</evidence>
<dbReference type="InterPro" id="IPR000960">
    <property type="entry name" value="Flavin_mOase"/>
</dbReference>
<sequence length="430" mass="49072">MWNNAERIKHNISPTLYPSLIANLSKVVSSFSDFPIPKDWPPYLSKNMTLDYFRMYAENFSLTQHIQFNTEVIKVFPSKSYDVSGSWIVRTKDLITNDVDEKEYSAIIVATGKHAKKFYANVPGLDATFNGEVIHAGDYINQEIFRDKSVLVIGSGSTGCDIACEAASTAKNVFLSARHGTWLTPRLQKKGLPFDVTITNRFRRRLHPWMPSWIVNRRFQNILESRVNHEACGLKSMYPPTSRLVVTTINDNLPMKIYSGQVKTRPDIKRITENHATFTNGAKDEVDVIVMATGYTTEFPFLSDNVFPGNLEKARLHKWIFPFELQHISSLTFIGIFPAGSGAITMNAELQARFVSQVLTGRKQLPSKESMQNTWKKSRDVVLQNTGGRFAFKVLIVLFSLFEFCRFCRKLSKNSLYLTYKPQVIIIFYN</sequence>
<evidence type="ECO:0000313" key="8">
    <source>
        <dbReference type="Proteomes" id="UP001642483"/>
    </source>
</evidence>
<name>A0ABP0GAR3_CLALP</name>
<dbReference type="InterPro" id="IPR020946">
    <property type="entry name" value="Flavin_mOase-like"/>
</dbReference>
<gene>
    <name evidence="7" type="ORF">CVLEPA_LOCUS20838</name>
</gene>
<dbReference type="Gene3D" id="3.50.50.60">
    <property type="entry name" value="FAD/NAD(P)-binding domain"/>
    <property type="match status" value="4"/>
</dbReference>
<evidence type="ECO:0000256" key="3">
    <source>
        <dbReference type="ARBA" id="ARBA00022827"/>
    </source>
</evidence>
<dbReference type="InterPro" id="IPR050346">
    <property type="entry name" value="FMO-like"/>
</dbReference>
<evidence type="ECO:0000256" key="4">
    <source>
        <dbReference type="ARBA" id="ARBA00022857"/>
    </source>
</evidence>
<accession>A0ABP0GAR3</accession>
<evidence type="ECO:0000256" key="2">
    <source>
        <dbReference type="ARBA" id="ARBA00022630"/>
    </source>
</evidence>
<dbReference type="EC" id="1.-.-.-" evidence="6"/>
<dbReference type="Proteomes" id="UP001642483">
    <property type="component" value="Unassembled WGS sequence"/>
</dbReference>
<dbReference type="PANTHER" id="PTHR23023">
    <property type="entry name" value="DIMETHYLANILINE MONOOXYGENASE"/>
    <property type="match status" value="1"/>
</dbReference>
<keyword evidence="5 6" id="KW-0560">Oxidoreductase</keyword>
<dbReference type="EMBL" id="CAWYQH010000108">
    <property type="protein sequence ID" value="CAK8688880.1"/>
    <property type="molecule type" value="Genomic_DNA"/>
</dbReference>
<dbReference type="PRINTS" id="PR00370">
    <property type="entry name" value="FMOXYGENASE"/>
</dbReference>
<evidence type="ECO:0000256" key="5">
    <source>
        <dbReference type="ARBA" id="ARBA00023002"/>
    </source>
</evidence>
<comment type="cofactor">
    <cofactor evidence="6">
        <name>FAD</name>
        <dbReference type="ChEBI" id="CHEBI:57692"/>
    </cofactor>
</comment>
<protein>
    <recommendedName>
        <fullName evidence="6">Flavin-containing monooxygenase</fullName>
        <ecNumber evidence="6">1.-.-.-</ecNumber>
    </recommendedName>
</protein>
<keyword evidence="6" id="KW-0503">Monooxygenase</keyword>
<dbReference type="SUPFAM" id="SSF51905">
    <property type="entry name" value="FAD/NAD(P)-binding domain"/>
    <property type="match status" value="2"/>
</dbReference>
<comment type="similarity">
    <text evidence="1 6">Belongs to the FMO family.</text>
</comment>
<evidence type="ECO:0000313" key="7">
    <source>
        <dbReference type="EMBL" id="CAK8688880.1"/>
    </source>
</evidence>
<keyword evidence="4" id="KW-0521">NADP</keyword>
<proteinExistence type="inferred from homology"/>
<keyword evidence="3 6" id="KW-0274">FAD</keyword>
<keyword evidence="8" id="KW-1185">Reference proteome</keyword>
<reference evidence="7 8" key="1">
    <citation type="submission" date="2024-02" db="EMBL/GenBank/DDBJ databases">
        <authorList>
            <person name="Daric V."/>
            <person name="Darras S."/>
        </authorList>
    </citation>
    <scope>NUCLEOTIDE SEQUENCE [LARGE SCALE GENOMIC DNA]</scope>
</reference>